<evidence type="ECO:0000313" key="13">
    <source>
        <dbReference type="EMBL" id="KER27276.1"/>
    </source>
</evidence>
<dbReference type="CTD" id="20327998"/>
<keyword evidence="5" id="KW-0805">Transcription regulation</keyword>
<dbReference type="PRINTS" id="PR00047">
    <property type="entry name" value="STROIDFINGER"/>
</dbReference>
<dbReference type="Proteomes" id="UP000054324">
    <property type="component" value="Unassembled WGS sequence"/>
</dbReference>
<evidence type="ECO:0000256" key="4">
    <source>
        <dbReference type="ARBA" id="ARBA00022833"/>
    </source>
</evidence>
<dbReference type="SMART" id="SM00399">
    <property type="entry name" value="ZnF_C4"/>
    <property type="match status" value="1"/>
</dbReference>
<accession>A0A074ZJT8</accession>
<dbReference type="GO" id="GO:0090575">
    <property type="term" value="C:RNA polymerase II transcription regulator complex"/>
    <property type="evidence" value="ECO:0007669"/>
    <property type="project" value="TreeGrafter"/>
</dbReference>
<evidence type="ECO:0000259" key="11">
    <source>
        <dbReference type="PROSITE" id="PS51030"/>
    </source>
</evidence>
<dbReference type="InterPro" id="IPR013088">
    <property type="entry name" value="Znf_NHR/GATA"/>
</dbReference>
<keyword evidence="3" id="KW-0863">Zinc-finger</keyword>
<evidence type="ECO:0000256" key="8">
    <source>
        <dbReference type="ARBA" id="ARBA00023170"/>
    </source>
</evidence>
<feature type="non-terminal residue" evidence="13">
    <location>
        <position position="1186"/>
    </location>
</feature>
<dbReference type="Gene3D" id="1.10.565.10">
    <property type="entry name" value="Retinoid X Receptor"/>
    <property type="match status" value="1"/>
</dbReference>
<evidence type="ECO:0000256" key="5">
    <source>
        <dbReference type="ARBA" id="ARBA00023015"/>
    </source>
</evidence>
<evidence type="ECO:0000256" key="7">
    <source>
        <dbReference type="ARBA" id="ARBA00023163"/>
    </source>
</evidence>
<dbReference type="SMART" id="SM00430">
    <property type="entry name" value="HOLI"/>
    <property type="match status" value="1"/>
</dbReference>
<evidence type="ECO:0000256" key="1">
    <source>
        <dbReference type="ARBA" id="ARBA00005993"/>
    </source>
</evidence>
<dbReference type="Pfam" id="PF00104">
    <property type="entry name" value="Hormone_recep"/>
    <property type="match status" value="1"/>
</dbReference>
<evidence type="ECO:0000256" key="6">
    <source>
        <dbReference type="ARBA" id="ARBA00023125"/>
    </source>
</evidence>
<feature type="domain" description="NR LBD" evidence="12">
    <location>
        <begin position="766"/>
        <end position="1034"/>
    </location>
</feature>
<feature type="domain" description="Nuclear receptor" evidence="11">
    <location>
        <begin position="203"/>
        <end position="279"/>
    </location>
</feature>
<dbReference type="Gene3D" id="3.30.50.10">
    <property type="entry name" value="Erythroid Transcription Factor GATA-1, subunit A"/>
    <property type="match status" value="1"/>
</dbReference>
<evidence type="ECO:0000256" key="2">
    <source>
        <dbReference type="ARBA" id="ARBA00022723"/>
    </source>
</evidence>
<keyword evidence="9" id="KW-0539">Nucleus</keyword>
<gene>
    <name evidence="13" type="ORF">T265_13831</name>
</gene>
<dbReference type="InterPro" id="IPR001628">
    <property type="entry name" value="Znf_hrmn_rcpt"/>
</dbReference>
<feature type="compositionally biased region" description="Polar residues" evidence="10">
    <location>
        <begin position="308"/>
        <end position="331"/>
    </location>
</feature>
<dbReference type="GO" id="GO:0000122">
    <property type="term" value="P:negative regulation of transcription by RNA polymerase II"/>
    <property type="evidence" value="ECO:0007669"/>
    <property type="project" value="TreeGrafter"/>
</dbReference>
<evidence type="ECO:0000256" key="9">
    <source>
        <dbReference type="ARBA" id="ARBA00023242"/>
    </source>
</evidence>
<dbReference type="PROSITE" id="PS00031">
    <property type="entry name" value="NUCLEAR_REC_DBD_1"/>
    <property type="match status" value="1"/>
</dbReference>
<dbReference type="KEGG" id="ovi:T265_13831"/>
<dbReference type="EMBL" id="KL596727">
    <property type="protein sequence ID" value="KER27276.1"/>
    <property type="molecule type" value="Genomic_DNA"/>
</dbReference>
<keyword evidence="6" id="KW-0238">DNA-binding</keyword>
<dbReference type="GO" id="GO:0045944">
    <property type="term" value="P:positive regulation of transcription by RNA polymerase II"/>
    <property type="evidence" value="ECO:0007669"/>
    <property type="project" value="TreeGrafter"/>
</dbReference>
<organism evidence="13 14">
    <name type="scientific">Opisthorchis viverrini</name>
    <name type="common">Southeast Asian liver fluke</name>
    <dbReference type="NCBI Taxonomy" id="6198"/>
    <lineage>
        <taxon>Eukaryota</taxon>
        <taxon>Metazoa</taxon>
        <taxon>Spiralia</taxon>
        <taxon>Lophotrochozoa</taxon>
        <taxon>Platyhelminthes</taxon>
        <taxon>Trematoda</taxon>
        <taxon>Digenea</taxon>
        <taxon>Opisthorchiida</taxon>
        <taxon>Opisthorchiata</taxon>
        <taxon>Opisthorchiidae</taxon>
        <taxon>Opisthorchis</taxon>
    </lineage>
</organism>
<evidence type="ECO:0000256" key="10">
    <source>
        <dbReference type="SAM" id="MobiDB-lite"/>
    </source>
</evidence>
<dbReference type="STRING" id="6198.A0A074ZJT8"/>
<comment type="similarity">
    <text evidence="1">Belongs to the nuclear hormone receptor family.</text>
</comment>
<keyword evidence="8" id="KW-0675">Receptor</keyword>
<evidence type="ECO:0000313" key="14">
    <source>
        <dbReference type="Proteomes" id="UP000054324"/>
    </source>
</evidence>
<dbReference type="GO" id="GO:0008270">
    <property type="term" value="F:zinc ion binding"/>
    <property type="evidence" value="ECO:0007669"/>
    <property type="project" value="UniProtKB-KW"/>
</dbReference>
<dbReference type="InterPro" id="IPR000536">
    <property type="entry name" value="Nucl_hrmn_rcpt_lig-bd"/>
</dbReference>
<dbReference type="GO" id="GO:0048384">
    <property type="term" value="P:retinoic acid receptor signaling pathway"/>
    <property type="evidence" value="ECO:0007669"/>
    <property type="project" value="TreeGrafter"/>
</dbReference>
<dbReference type="Pfam" id="PF00105">
    <property type="entry name" value="zf-C4"/>
    <property type="match status" value="1"/>
</dbReference>
<dbReference type="PANTHER" id="PTHR24082">
    <property type="entry name" value="NUCLEAR HORMONE RECEPTOR"/>
    <property type="match status" value="1"/>
</dbReference>
<name>A0A074ZJT8_OPIVI</name>
<dbReference type="CDD" id="cd06961">
    <property type="entry name" value="NR_DBD_TR"/>
    <property type="match status" value="1"/>
</dbReference>
<dbReference type="OrthoDB" id="6081310at2759"/>
<dbReference type="PRINTS" id="PR00546">
    <property type="entry name" value="THYROIDHORMR"/>
</dbReference>
<dbReference type="GO" id="GO:0030154">
    <property type="term" value="P:cell differentiation"/>
    <property type="evidence" value="ECO:0007669"/>
    <property type="project" value="TreeGrafter"/>
</dbReference>
<dbReference type="PROSITE" id="PS51843">
    <property type="entry name" value="NR_LBD"/>
    <property type="match status" value="1"/>
</dbReference>
<dbReference type="AlphaFoldDB" id="A0A074ZJT8"/>
<evidence type="ECO:0008006" key="15">
    <source>
        <dbReference type="Google" id="ProtNLM"/>
    </source>
</evidence>
<evidence type="ECO:0000259" key="12">
    <source>
        <dbReference type="PROSITE" id="PS51843"/>
    </source>
</evidence>
<keyword evidence="7" id="KW-0804">Transcription</keyword>
<keyword evidence="2" id="KW-0479">Metal-binding</keyword>
<dbReference type="GO" id="GO:0000978">
    <property type="term" value="F:RNA polymerase II cis-regulatory region sequence-specific DNA binding"/>
    <property type="evidence" value="ECO:0007669"/>
    <property type="project" value="TreeGrafter"/>
</dbReference>
<dbReference type="SUPFAM" id="SSF48508">
    <property type="entry name" value="Nuclear receptor ligand-binding domain"/>
    <property type="match status" value="1"/>
</dbReference>
<feature type="region of interest" description="Disordered" evidence="10">
    <location>
        <begin position="294"/>
        <end position="353"/>
    </location>
</feature>
<dbReference type="GO" id="GO:0004879">
    <property type="term" value="F:nuclear receptor activity"/>
    <property type="evidence" value="ECO:0007669"/>
    <property type="project" value="InterPro"/>
</dbReference>
<dbReference type="FunFam" id="3.30.50.10:FF:000030">
    <property type="entry name" value="Nuclear Hormone Receptor family"/>
    <property type="match status" value="1"/>
</dbReference>
<sequence length="1186" mass="129809">HESVQSEATREGQLTLTCPCPKPPVSTTYNRVMDNTISPVHTSSVPTNCEHPWTTTLLPTAPHSTLGPIRHSPTETQLVVAGSFGRVPEVPSTDLVTLVSPTARGPSIPDAYWDPPVSQAEKNGCQIMDAYYPNPEIPCPVMNEPSTSMRSYPIAERDFASKAWLYVLFSRFLVIETVAPGTNMLMAHEDPYIPSYMDPAKGPEPCVVCGDSATGFHYRAMTCEGCKGFFRRSVQKKLVYTCKFNGRCSVADKQNRNSCQKCRFDRCLSGGMAQDLVLDEEKRLAKRRLIEANRARKRAESESALHGGQSSASSTVPSSLGPSPSKQSYLESSPLRPHTGSRHVPVPSTGGMLHSASSAFDSYQPAISQIRQLGTPFGYPNEPVALMPNHHAQPHPSQSIMMASGHPLHYQRPASYDPIALGQSAMPIQSTQRPPCQPIHRANSHQPTENFMNNPTNSAIPEHRSPGHLSSLPRHPTIGVPSHNISAPVENLEHGPPPVWGSLKHQPQERLDALTVTGKHELQSGWLNSLPPSDNQNGKNQGAYVSMHVNGMAGYPQHSLSTNSSPNVTHLSPIDTTPKVNVMPMGEAFVHQHVSPSMNTADSSTPAALTSSQSNPYLEPLKLETGAPGSSTAPWTEEDQTLVEVLEKAYNTIHSEFSETEVDNTVIIKADKAKAIIVMNKSDYLHKINRQLDGSLDRQVDSVSRSKVEVGFPTYPMNDPSVFSPIFMCILQLQSMYTSPDGAATGKETTDFGFVNQLIKADSDGSGKLVVQSLVDAKVTGFLSKVDYYATDFCRPSLDRGSREASVRVRTMVSKFAHTGKCDFKTPKSFPLTVPQLGVEDKIRLLHGCCLDLVTLRATHSFSLSAQAQGIVNENSNGERIPFNGNVADGRADYATSHVPVIINENYPNLSTSDEKFAHLIRSVALKFSRLGVNRTEVSLMAAVLLMSPDRANLKDSEAVEKTQNVFMETFNRYVNHIRQNPKPTGTQQCWPRIIMALTELRSITMCTMELFLQDHSESKSAGLPWACLRLVRVLRVTHPSKWCDVRLLGTAGLRTFTQTKEQTGSHVRQSHVHKVGHKWLDDLRAKWVKFYLEINLQASTPSLSGHVQCSHSEASRTTTALALTLESLGIDVCCVSETRIQDASTVIELTAPSVSTRSRLRTSGDPEAAAVGCAGFGIVLTGRAE</sequence>
<protein>
    <recommendedName>
        <fullName evidence="15">Zinc finger, C4 type</fullName>
    </recommendedName>
</protein>
<proteinExistence type="inferred from homology"/>
<dbReference type="GeneID" id="20327998"/>
<feature type="non-terminal residue" evidence="13">
    <location>
        <position position="1"/>
    </location>
</feature>
<dbReference type="PANTHER" id="PTHR24082:SF330">
    <property type="entry name" value="THYROID HORMONE RECEPTOR BETA"/>
    <property type="match status" value="1"/>
</dbReference>
<dbReference type="InterPro" id="IPR001728">
    <property type="entry name" value="ThyrH_rcpt"/>
</dbReference>
<dbReference type="SUPFAM" id="SSF57716">
    <property type="entry name" value="Glucocorticoid receptor-like (DNA-binding domain)"/>
    <property type="match status" value="1"/>
</dbReference>
<evidence type="ECO:0000256" key="3">
    <source>
        <dbReference type="ARBA" id="ARBA00022771"/>
    </source>
</evidence>
<dbReference type="PROSITE" id="PS51030">
    <property type="entry name" value="NUCLEAR_REC_DBD_2"/>
    <property type="match status" value="1"/>
</dbReference>
<feature type="compositionally biased region" description="Basic and acidic residues" evidence="10">
    <location>
        <begin position="294"/>
        <end position="303"/>
    </location>
</feature>
<keyword evidence="4" id="KW-0862">Zinc</keyword>
<dbReference type="InterPro" id="IPR050234">
    <property type="entry name" value="Nuclear_hormone_rcpt_NR1"/>
</dbReference>
<dbReference type="RefSeq" id="XP_009169011.1">
    <property type="nucleotide sequence ID" value="XM_009170747.1"/>
</dbReference>
<keyword evidence="14" id="KW-1185">Reference proteome</keyword>
<reference evidence="13 14" key="1">
    <citation type="submission" date="2013-11" db="EMBL/GenBank/DDBJ databases">
        <title>Opisthorchis viverrini - life in the bile duct.</title>
        <authorList>
            <person name="Young N.D."/>
            <person name="Nagarajan N."/>
            <person name="Lin S.J."/>
            <person name="Korhonen P.K."/>
            <person name="Jex A.R."/>
            <person name="Hall R.S."/>
            <person name="Safavi-Hemami H."/>
            <person name="Kaewkong W."/>
            <person name="Bertrand D."/>
            <person name="Gao S."/>
            <person name="Seet Q."/>
            <person name="Wongkham S."/>
            <person name="Teh B.T."/>
            <person name="Wongkham C."/>
            <person name="Intapan P.M."/>
            <person name="Maleewong W."/>
            <person name="Yang X."/>
            <person name="Hu M."/>
            <person name="Wang Z."/>
            <person name="Hofmann A."/>
            <person name="Sternberg P.W."/>
            <person name="Tan P."/>
            <person name="Wang J."/>
            <person name="Gasser R.B."/>
        </authorList>
    </citation>
    <scope>NUCLEOTIDE SEQUENCE [LARGE SCALE GENOMIC DNA]</scope>
</reference>
<dbReference type="InterPro" id="IPR035500">
    <property type="entry name" value="NHR-like_dom_sf"/>
</dbReference>